<dbReference type="PANTHER" id="PTHR28448:SF1">
    <property type="entry name" value="UPF0728 PROTEIN C10ORF53"/>
    <property type="match status" value="1"/>
</dbReference>
<sequence length="91" mass="10063">MGETVVLIEHGPYKRFNIIDHGCERLEGIQRLLKDEGAKVILRRSSNFDQCSISLKGKIVFSCPITSLEYGGDGQLDPIAQNAFQKVKAAV</sequence>
<dbReference type="InterPro" id="IPR027885">
    <property type="entry name" value="UPF0728"/>
</dbReference>
<accession>A0ABN7SHH6</accession>
<keyword evidence="3" id="KW-1185">Reference proteome</keyword>
<name>A0ABN7SHH6_OIKDI</name>
<reference evidence="2 3" key="1">
    <citation type="submission" date="2021-04" db="EMBL/GenBank/DDBJ databases">
        <authorList>
            <person name="Bliznina A."/>
        </authorList>
    </citation>
    <scope>NUCLEOTIDE SEQUENCE [LARGE SCALE GENOMIC DNA]</scope>
</reference>
<dbReference type="PANTHER" id="PTHR28448">
    <property type="entry name" value="UPF0728 PROTEIN C10ORF53"/>
    <property type="match status" value="1"/>
</dbReference>
<protein>
    <submittedName>
        <fullName evidence="2">Oidioi.mRNA.OKI2018_I69.XSR.g15276.t1.cds</fullName>
    </submittedName>
</protein>
<evidence type="ECO:0000313" key="2">
    <source>
        <dbReference type="EMBL" id="CAG5097888.1"/>
    </source>
</evidence>
<evidence type="ECO:0000256" key="1">
    <source>
        <dbReference type="ARBA" id="ARBA00009973"/>
    </source>
</evidence>
<comment type="similarity">
    <text evidence="1">Belongs to the UPF0728 family.</text>
</comment>
<dbReference type="Pfam" id="PF15092">
    <property type="entry name" value="UPF0728"/>
    <property type="match status" value="1"/>
</dbReference>
<dbReference type="EMBL" id="OU015569">
    <property type="protein sequence ID" value="CAG5097888.1"/>
    <property type="molecule type" value="Genomic_DNA"/>
</dbReference>
<evidence type="ECO:0000313" key="3">
    <source>
        <dbReference type="Proteomes" id="UP001158576"/>
    </source>
</evidence>
<dbReference type="Proteomes" id="UP001158576">
    <property type="component" value="Chromosome XSR"/>
</dbReference>
<gene>
    <name evidence="2" type="ORF">OKIOD_LOCUS6834</name>
</gene>
<organism evidence="2 3">
    <name type="scientific">Oikopleura dioica</name>
    <name type="common">Tunicate</name>
    <dbReference type="NCBI Taxonomy" id="34765"/>
    <lineage>
        <taxon>Eukaryota</taxon>
        <taxon>Metazoa</taxon>
        <taxon>Chordata</taxon>
        <taxon>Tunicata</taxon>
        <taxon>Appendicularia</taxon>
        <taxon>Copelata</taxon>
        <taxon>Oikopleuridae</taxon>
        <taxon>Oikopleura</taxon>
    </lineage>
</organism>
<proteinExistence type="inferred from homology"/>